<dbReference type="EMBL" id="FNEI01000019">
    <property type="protein sequence ID" value="SDJ89519.1"/>
    <property type="molecule type" value="Genomic_DNA"/>
</dbReference>
<dbReference type="SUPFAM" id="SSF53756">
    <property type="entry name" value="UDP-Glycosyltransferase/glycogen phosphorylase"/>
    <property type="match status" value="1"/>
</dbReference>
<sequence>MTLVKAIRRFTVRTVLPEPIRPLARLANNLRWSWHRPTRDLFASLDPKLWAESNHDPVTLLGSIGREQLDRLASDGELVERVHDAAANLDRYLSEPRWYQGLGEDAPACIAYFSPEFGITEVLPQYSGGLGILAGDHLKAASDLGVPLIGVGLLYQAGYFKQSLSRDAWQQETYPVLDPDGLPLTLLREPSDDGTGRPVIITLPLPNGRKLNAQVWRADVGRVPLLLLDSNVSGNDDAARGITDRLYGGGGDHRLQQELLLGMGGVKALRAYQRLTGTPAPEVFHTNEGHAGFLGIERIQELMSAESPLNWDEALAAGRASTVFTTHTPVPAGIDRFEAVQIRHFFEAGLAPSVPVDRILELGRENYDGGNPAVFNMAVMGLRLAQRANGVAKLHGVVSREMFSGLWPGFDHSEVPITSVTNGVHVPSWVDPRISELAGTQFGAEAGEPGRWDLAYNVSDEDIWALRRELRVSLVEDVRRRLRASWKKRGAADAELGWTDTVLDPDVLTIGFARRVPTYKRLTLMLRDPKRLKALLLDKKHPIQLVIAGKSHPADDAGKKMIQDLVRFTDDPEVRHRIVFLPNYDIAMARTLFPGCDVWLNNPLRPLEACGTSGMKAAINGSLNLSVLDGWWDEMYDGENGWAIPTANNGASPEDRDDIEAAALYELLETQVAPRFYGSVVAEGAGAAGPSESAPQAVPTHWVSMIKHTLAKLGPAVSAERMLQDYVNRLYCPAAVSGRRAAAGSFKEAKDLAAWTTRVRNAWPQLVVEHVDSVGVTEEPRVGDNLHVNAYIALRSLTPDDVCVEIAYGRAEESDELDDVTVSELTTFEELGNGRYLFSGSVLINRSGSFGYTVRVLPNNPALASKAELGLIANA</sequence>
<gene>
    <name evidence="6" type="ORF">SAMN05216555_1194</name>
</gene>
<evidence type="ECO:0000313" key="7">
    <source>
        <dbReference type="Proteomes" id="UP000182130"/>
    </source>
</evidence>
<dbReference type="PANTHER" id="PTHR42655:SF1">
    <property type="entry name" value="GLYCOGEN PHOSPHORYLASE"/>
    <property type="match status" value="1"/>
</dbReference>
<dbReference type="NCBIfam" id="TIGR02094">
    <property type="entry name" value="more_P_ylases"/>
    <property type="match status" value="1"/>
</dbReference>
<dbReference type="Gene3D" id="3.40.50.2000">
    <property type="entry name" value="Glycogen Phosphorylase B"/>
    <property type="match status" value="2"/>
</dbReference>
<evidence type="ECO:0000256" key="1">
    <source>
        <dbReference type="ARBA" id="ARBA00001275"/>
    </source>
</evidence>
<evidence type="ECO:0000313" key="6">
    <source>
        <dbReference type="EMBL" id="SDJ89519.1"/>
    </source>
</evidence>
<comment type="catalytic activity">
    <reaction evidence="1">
        <text>[(1-&gt;4)-alpha-D-glucosyl](n) + phosphate = [(1-&gt;4)-alpha-D-glucosyl](n-1) + alpha-D-glucose 1-phosphate</text>
        <dbReference type="Rhea" id="RHEA:41732"/>
        <dbReference type="Rhea" id="RHEA-COMP:9584"/>
        <dbReference type="Rhea" id="RHEA-COMP:9586"/>
        <dbReference type="ChEBI" id="CHEBI:15444"/>
        <dbReference type="ChEBI" id="CHEBI:43474"/>
        <dbReference type="ChEBI" id="CHEBI:58601"/>
        <dbReference type="EC" id="2.4.1.1"/>
    </reaction>
</comment>
<comment type="similarity">
    <text evidence="2">Belongs to the glycogen phosphorylase family.</text>
</comment>
<name>A0A1G8XFV3_9MICC</name>
<dbReference type="GO" id="GO:0008184">
    <property type="term" value="F:glycogen phosphorylase activity"/>
    <property type="evidence" value="ECO:0007669"/>
    <property type="project" value="InterPro"/>
</dbReference>
<evidence type="ECO:0000256" key="2">
    <source>
        <dbReference type="ARBA" id="ARBA00006047"/>
    </source>
</evidence>
<accession>A0A1G8XFV3</accession>
<organism evidence="6 7">
    <name type="scientific">Arthrobacter cupressi</name>
    <dbReference type="NCBI Taxonomy" id="1045773"/>
    <lineage>
        <taxon>Bacteria</taxon>
        <taxon>Bacillati</taxon>
        <taxon>Actinomycetota</taxon>
        <taxon>Actinomycetes</taxon>
        <taxon>Micrococcales</taxon>
        <taxon>Micrococcaceae</taxon>
        <taxon>Arthrobacter</taxon>
    </lineage>
</organism>
<dbReference type="PIRSF" id="PIRSF000460">
    <property type="entry name" value="Pprylas_GlgP"/>
    <property type="match status" value="1"/>
</dbReference>
<dbReference type="OrthoDB" id="9760804at2"/>
<dbReference type="Proteomes" id="UP000182130">
    <property type="component" value="Unassembled WGS sequence"/>
</dbReference>
<evidence type="ECO:0000256" key="3">
    <source>
        <dbReference type="ARBA" id="ARBA00022533"/>
    </source>
</evidence>
<reference evidence="7" key="1">
    <citation type="submission" date="2016-10" db="EMBL/GenBank/DDBJ databases">
        <authorList>
            <person name="Varghese N."/>
            <person name="Submissions S."/>
        </authorList>
    </citation>
    <scope>NUCLEOTIDE SEQUENCE [LARGE SCALE GENOMIC DNA]</scope>
    <source>
        <strain evidence="7">CGMCC 1.10783</strain>
    </source>
</reference>
<protein>
    <submittedName>
        <fullName evidence="6">Starch phosphorylase</fullName>
    </submittedName>
</protein>
<dbReference type="GO" id="GO:0005975">
    <property type="term" value="P:carbohydrate metabolic process"/>
    <property type="evidence" value="ECO:0007669"/>
    <property type="project" value="InterPro"/>
</dbReference>
<dbReference type="STRING" id="1045773.SAMN05216555_1194"/>
<keyword evidence="3" id="KW-0021">Allosteric enzyme</keyword>
<dbReference type="Pfam" id="PF11897">
    <property type="entry name" value="DUF3417"/>
    <property type="match status" value="1"/>
</dbReference>
<dbReference type="GO" id="GO:0030170">
    <property type="term" value="F:pyridoxal phosphate binding"/>
    <property type="evidence" value="ECO:0007669"/>
    <property type="project" value="InterPro"/>
</dbReference>
<evidence type="ECO:0000256" key="4">
    <source>
        <dbReference type="PIRSR" id="PIRSR000460-1"/>
    </source>
</evidence>
<dbReference type="InterPro" id="IPR011834">
    <property type="entry name" value="Agluc_phsphrylas"/>
</dbReference>
<keyword evidence="4" id="KW-0663">Pyridoxal phosphate</keyword>
<dbReference type="PANTHER" id="PTHR42655">
    <property type="entry name" value="GLYCOGEN PHOSPHORYLASE"/>
    <property type="match status" value="1"/>
</dbReference>
<feature type="domain" description="DUF3417" evidence="5">
    <location>
        <begin position="16"/>
        <end position="123"/>
    </location>
</feature>
<evidence type="ECO:0000259" key="5">
    <source>
        <dbReference type="Pfam" id="PF11897"/>
    </source>
</evidence>
<dbReference type="AlphaFoldDB" id="A0A1G8XFV3"/>
<feature type="modified residue" description="N6-(pyridoxal phosphate)lysine" evidence="4">
    <location>
        <position position="616"/>
    </location>
</feature>
<keyword evidence="7" id="KW-1185">Reference proteome</keyword>
<proteinExistence type="inferred from homology"/>
<dbReference type="InterPro" id="IPR024517">
    <property type="entry name" value="Glycogen_phosphorylase_DUF3417"/>
</dbReference>
<dbReference type="InterPro" id="IPR052182">
    <property type="entry name" value="Glycogen/Maltodextrin_Phosph"/>
</dbReference>
<dbReference type="Pfam" id="PF00343">
    <property type="entry name" value="Phosphorylase"/>
    <property type="match status" value="1"/>
</dbReference>
<dbReference type="InterPro" id="IPR000811">
    <property type="entry name" value="Glyco_trans_35"/>
</dbReference>